<accession>A0A4Q4SGT9</accession>
<dbReference type="EMBL" id="PEJP01000012">
    <property type="protein sequence ID" value="RYO69775.1"/>
    <property type="molecule type" value="Genomic_DNA"/>
</dbReference>
<evidence type="ECO:0000259" key="2">
    <source>
        <dbReference type="Pfam" id="PF03962"/>
    </source>
</evidence>
<dbReference type="Proteomes" id="UP000293823">
    <property type="component" value="Unassembled WGS sequence"/>
</dbReference>
<name>A0A4Q4SGT9_9PLEO</name>
<evidence type="ECO:0000313" key="3">
    <source>
        <dbReference type="EMBL" id="RYO69775.1"/>
    </source>
</evidence>
<proteinExistence type="predicted"/>
<reference evidence="4" key="1">
    <citation type="journal article" date="2019" name="bioRxiv">
        <title>Genomics, evolutionary history and diagnostics of the Alternaria alternata species group including apple and Asian pear pathotypes.</title>
        <authorList>
            <person name="Armitage A.D."/>
            <person name="Cockerton H.M."/>
            <person name="Sreenivasaprasad S."/>
            <person name="Woodhall J.W."/>
            <person name="Lane C.R."/>
            <person name="Harrison R.J."/>
            <person name="Clarkson J.P."/>
        </authorList>
    </citation>
    <scope>NUCLEOTIDE SEQUENCE [LARGE SCALE GENOMIC DNA]</scope>
    <source>
        <strain evidence="4">RGR 97.0016</strain>
    </source>
</reference>
<gene>
    <name evidence="3" type="ORF">AA0113_g3651</name>
</gene>
<feature type="coiled-coil region" evidence="1">
    <location>
        <begin position="35"/>
        <end position="111"/>
    </location>
</feature>
<protein>
    <recommendedName>
        <fullName evidence="2">Mnd1 HTH domain-containing protein</fullName>
    </recommendedName>
</protein>
<organism evidence="3 4">
    <name type="scientific">Alternaria arborescens</name>
    <dbReference type="NCBI Taxonomy" id="156630"/>
    <lineage>
        <taxon>Eukaryota</taxon>
        <taxon>Fungi</taxon>
        <taxon>Dikarya</taxon>
        <taxon>Ascomycota</taxon>
        <taxon>Pezizomycotina</taxon>
        <taxon>Dothideomycetes</taxon>
        <taxon>Pleosporomycetidae</taxon>
        <taxon>Pleosporales</taxon>
        <taxon>Pleosporineae</taxon>
        <taxon>Pleosporaceae</taxon>
        <taxon>Alternaria</taxon>
        <taxon>Alternaria sect. Alternaria</taxon>
    </lineage>
</organism>
<dbReference type="OrthoDB" id="9978204at2759"/>
<dbReference type="Pfam" id="PF03962">
    <property type="entry name" value="Mnd1"/>
    <property type="match status" value="1"/>
</dbReference>
<dbReference type="InterPro" id="IPR040453">
    <property type="entry name" value="Mnd1_HTH"/>
</dbReference>
<sequence>MQVKDYLQALSDDNKIRVEKIGSGNWYWSFPADEKKAKETALKKAQEEFDKVNAEVNELQARVDDAGAARAEDEDMLMKTGGDRKTLISKHAELTKDLEKLRIELSAYSDQDPIELEKKATETERAHLDAEKFTDQILVMQGWINQQYFCGSGGPEFKEMLKSFYYDEYDEEEGCLREL</sequence>
<keyword evidence="4" id="KW-1185">Reference proteome</keyword>
<comment type="caution">
    <text evidence="3">The sequence shown here is derived from an EMBL/GenBank/DDBJ whole genome shotgun (WGS) entry which is preliminary data.</text>
</comment>
<evidence type="ECO:0000313" key="4">
    <source>
        <dbReference type="Proteomes" id="UP000293823"/>
    </source>
</evidence>
<dbReference type="AlphaFoldDB" id="A0A4Q4SGT9"/>
<feature type="domain" description="Mnd1 HTH" evidence="2">
    <location>
        <begin position="1"/>
        <end position="31"/>
    </location>
</feature>
<evidence type="ECO:0000256" key="1">
    <source>
        <dbReference type="SAM" id="Coils"/>
    </source>
</evidence>
<keyword evidence="1" id="KW-0175">Coiled coil</keyword>